<dbReference type="AlphaFoldDB" id="A0A1F7IR37"/>
<dbReference type="Proteomes" id="UP000177141">
    <property type="component" value="Unassembled WGS sequence"/>
</dbReference>
<keyword evidence="1" id="KW-0472">Membrane</keyword>
<protein>
    <submittedName>
        <fullName evidence="2">Uncharacterized protein</fullName>
    </submittedName>
</protein>
<dbReference type="STRING" id="1802061.A3A93_01280"/>
<dbReference type="EMBL" id="MGAL01000048">
    <property type="protein sequence ID" value="OGK45829.1"/>
    <property type="molecule type" value="Genomic_DNA"/>
</dbReference>
<gene>
    <name evidence="2" type="ORF">A3A93_01280</name>
</gene>
<evidence type="ECO:0000256" key="1">
    <source>
        <dbReference type="SAM" id="Phobius"/>
    </source>
</evidence>
<reference evidence="2 3" key="1">
    <citation type="journal article" date="2016" name="Nat. Commun.">
        <title>Thousands of microbial genomes shed light on interconnected biogeochemical processes in an aquifer system.</title>
        <authorList>
            <person name="Anantharaman K."/>
            <person name="Brown C.T."/>
            <person name="Hug L.A."/>
            <person name="Sharon I."/>
            <person name="Castelle C.J."/>
            <person name="Probst A.J."/>
            <person name="Thomas B.C."/>
            <person name="Singh A."/>
            <person name="Wilkins M.J."/>
            <person name="Karaoz U."/>
            <person name="Brodie E.L."/>
            <person name="Williams K.H."/>
            <person name="Hubbard S.S."/>
            <person name="Banfield J.F."/>
        </authorList>
    </citation>
    <scope>NUCLEOTIDE SEQUENCE [LARGE SCALE GENOMIC DNA]</scope>
</reference>
<accession>A0A1F7IR37</accession>
<organism evidence="2 3">
    <name type="scientific">Candidatus Roizmanbacteria bacterium RIFCSPLOWO2_01_FULL_38_12</name>
    <dbReference type="NCBI Taxonomy" id="1802061"/>
    <lineage>
        <taxon>Bacteria</taxon>
        <taxon>Candidatus Roizmaniibacteriota</taxon>
    </lineage>
</organism>
<keyword evidence="1" id="KW-1133">Transmembrane helix</keyword>
<keyword evidence="1" id="KW-0812">Transmembrane</keyword>
<evidence type="ECO:0000313" key="2">
    <source>
        <dbReference type="EMBL" id="OGK45829.1"/>
    </source>
</evidence>
<proteinExistence type="predicted"/>
<comment type="caution">
    <text evidence="2">The sequence shown here is derived from an EMBL/GenBank/DDBJ whole genome shotgun (WGS) entry which is preliminary data.</text>
</comment>
<name>A0A1F7IR37_9BACT</name>
<feature type="transmembrane region" description="Helical" evidence="1">
    <location>
        <begin position="6"/>
        <end position="26"/>
    </location>
</feature>
<sequence>MKKVNLYRVLLIVIIIVLLNFGYKFLKSKFYNNQGQSIQNQTNQKSTGANYGDLNTDKQRIADIAINELLTTDDRIKPQMITVKSFEKRTYTDIELGCPTVYISLAPIKPGYRVVLELDGKEYDYRMTEDKILLCGR</sequence>
<evidence type="ECO:0000313" key="3">
    <source>
        <dbReference type="Proteomes" id="UP000177141"/>
    </source>
</evidence>